<dbReference type="AlphaFoldDB" id="A0A2C6KZ58"/>
<evidence type="ECO:0000256" key="1">
    <source>
        <dbReference type="SAM" id="MobiDB-lite"/>
    </source>
</evidence>
<evidence type="ECO:0000313" key="2">
    <source>
        <dbReference type="EMBL" id="PHJ21829.1"/>
    </source>
</evidence>
<feature type="compositionally biased region" description="Polar residues" evidence="1">
    <location>
        <begin position="44"/>
        <end position="67"/>
    </location>
</feature>
<feature type="non-terminal residue" evidence="2">
    <location>
        <position position="67"/>
    </location>
</feature>
<dbReference type="RefSeq" id="XP_067923508.1">
    <property type="nucleotide sequence ID" value="XM_068064518.1"/>
</dbReference>
<dbReference type="VEuPathDB" id="ToxoDB:CSUI_004325"/>
<dbReference type="Proteomes" id="UP000221165">
    <property type="component" value="Unassembled WGS sequence"/>
</dbReference>
<organism evidence="2 3">
    <name type="scientific">Cystoisospora suis</name>
    <dbReference type="NCBI Taxonomy" id="483139"/>
    <lineage>
        <taxon>Eukaryota</taxon>
        <taxon>Sar</taxon>
        <taxon>Alveolata</taxon>
        <taxon>Apicomplexa</taxon>
        <taxon>Conoidasida</taxon>
        <taxon>Coccidia</taxon>
        <taxon>Eucoccidiorida</taxon>
        <taxon>Eimeriorina</taxon>
        <taxon>Sarcocystidae</taxon>
        <taxon>Cystoisospora</taxon>
    </lineage>
</organism>
<gene>
    <name evidence="2" type="ORF">CSUI_004325</name>
</gene>
<name>A0A2C6KZ58_9APIC</name>
<keyword evidence="3" id="KW-1185">Reference proteome</keyword>
<sequence>MNPTVTTVSQEVHNATGLATTTPAQRSNNGTVEERGTHTPEAGSATTRLPTAGNNTDGNQTSTSVPD</sequence>
<proteinExistence type="predicted"/>
<feature type="compositionally biased region" description="Polar residues" evidence="1">
    <location>
        <begin position="1"/>
        <end position="31"/>
    </location>
</feature>
<reference evidence="2 3" key="1">
    <citation type="journal article" date="2017" name="Int. J. Parasitol.">
        <title>The genome of the protozoan parasite Cystoisospora suis and a reverse vaccinology approach to identify vaccine candidates.</title>
        <authorList>
            <person name="Palmieri N."/>
            <person name="Shrestha A."/>
            <person name="Ruttkowski B."/>
            <person name="Beck T."/>
            <person name="Vogl C."/>
            <person name="Tomley F."/>
            <person name="Blake D.P."/>
            <person name="Joachim A."/>
        </authorList>
    </citation>
    <scope>NUCLEOTIDE SEQUENCE [LARGE SCALE GENOMIC DNA]</scope>
    <source>
        <strain evidence="2 3">Wien I</strain>
    </source>
</reference>
<dbReference type="EMBL" id="MIGC01002000">
    <property type="protein sequence ID" value="PHJ21829.1"/>
    <property type="molecule type" value="Genomic_DNA"/>
</dbReference>
<dbReference type="GeneID" id="94427729"/>
<protein>
    <submittedName>
        <fullName evidence="2">Uncharacterized protein</fullName>
    </submittedName>
</protein>
<comment type="caution">
    <text evidence="2">The sequence shown here is derived from an EMBL/GenBank/DDBJ whole genome shotgun (WGS) entry which is preliminary data.</text>
</comment>
<accession>A0A2C6KZ58</accession>
<evidence type="ECO:0000313" key="3">
    <source>
        <dbReference type="Proteomes" id="UP000221165"/>
    </source>
</evidence>
<feature type="region of interest" description="Disordered" evidence="1">
    <location>
        <begin position="1"/>
        <end position="67"/>
    </location>
</feature>